<evidence type="ECO:0000313" key="2">
    <source>
        <dbReference type="EMBL" id="OQW49849.1"/>
    </source>
</evidence>
<evidence type="ECO:0000313" key="3">
    <source>
        <dbReference type="Proteomes" id="UP000192872"/>
    </source>
</evidence>
<sequence length="67" mass="7201">MALMSSEVYDAFVSAGTPEDKARKAAEAIANFDNRFTKIDGEIAVLKWMTGFGLAVSLAILTKLFTG</sequence>
<evidence type="ECO:0000256" key="1">
    <source>
        <dbReference type="SAM" id="Phobius"/>
    </source>
</evidence>
<dbReference type="RefSeq" id="WP_376801456.1">
    <property type="nucleotide sequence ID" value="NZ_DBNB01000021.1"/>
</dbReference>
<feature type="transmembrane region" description="Helical" evidence="1">
    <location>
        <begin position="45"/>
        <end position="65"/>
    </location>
</feature>
<dbReference type="Proteomes" id="UP000192872">
    <property type="component" value="Unassembled WGS sequence"/>
</dbReference>
<gene>
    <name evidence="2" type="ORF">A4S15_14185</name>
</gene>
<dbReference type="EMBL" id="LWDL01000030">
    <property type="protein sequence ID" value="OQW49849.1"/>
    <property type="molecule type" value="Genomic_DNA"/>
</dbReference>
<keyword evidence="1" id="KW-0472">Membrane</keyword>
<protein>
    <submittedName>
        <fullName evidence="2">Integrase</fullName>
    </submittedName>
</protein>
<accession>A0A1W9HQW9</accession>
<organism evidence="2 3">
    <name type="scientific">Candidatus Raskinella chloraquaticus</name>
    <dbReference type="NCBI Taxonomy" id="1951219"/>
    <lineage>
        <taxon>Bacteria</taxon>
        <taxon>Pseudomonadati</taxon>
        <taxon>Pseudomonadota</taxon>
        <taxon>Alphaproteobacteria</taxon>
        <taxon>Hyphomicrobiales</taxon>
        <taxon>Phreatobacteraceae</taxon>
        <taxon>Candidatus Raskinella</taxon>
    </lineage>
</organism>
<dbReference type="AlphaFoldDB" id="A0A1W9HQW9"/>
<keyword evidence="1" id="KW-0812">Transmembrane</keyword>
<reference evidence="2 3" key="1">
    <citation type="journal article" date="2017" name="Water Res.">
        <title>Comammox in drinking water systems.</title>
        <authorList>
            <person name="Wang Y."/>
            <person name="Ma L."/>
            <person name="Mao Y."/>
            <person name="Jiang X."/>
            <person name="Xia Y."/>
            <person name="Yu K."/>
            <person name="Li B."/>
            <person name="Zhang T."/>
        </authorList>
    </citation>
    <scope>NUCLEOTIDE SEQUENCE [LARGE SCALE GENOMIC DNA]</scope>
    <source>
        <strain evidence="2">SG_bin8</strain>
    </source>
</reference>
<comment type="caution">
    <text evidence="2">The sequence shown here is derived from an EMBL/GenBank/DDBJ whole genome shotgun (WGS) entry which is preliminary data.</text>
</comment>
<keyword evidence="1" id="KW-1133">Transmembrane helix</keyword>
<proteinExistence type="predicted"/>
<name>A0A1W9HQW9_9HYPH</name>